<dbReference type="SUPFAM" id="SSF46785">
    <property type="entry name" value="Winged helix' DNA-binding domain"/>
    <property type="match status" value="1"/>
</dbReference>
<dbReference type="InterPro" id="IPR036390">
    <property type="entry name" value="WH_DNA-bd_sf"/>
</dbReference>
<evidence type="ECO:0008006" key="3">
    <source>
        <dbReference type="Google" id="ProtNLM"/>
    </source>
</evidence>
<protein>
    <recommendedName>
        <fullName evidence="3">MarR family transcriptional regulator</fullName>
    </recommendedName>
</protein>
<dbReference type="KEGG" id="sphl:LPB140_03955"/>
<dbReference type="Proteomes" id="UP000242561">
    <property type="component" value="Chromosome"/>
</dbReference>
<sequence>MIWIYMFMDRNFNKPLYRPMDILYPKNSPKMPHILLLFHRDDDKIIHYGGNIRFAIFTILVQKNMNIIKNWRHKFMDYQINSNIINAKKLSANIHVNHDDRLNILQLLAQSCGIENCILSRKLPMIDDVQSPPFIDLLLIDISSEMDLSANKIEEICRYIIHVQSDFIIWLRLDQVDEVYGRCGYGQDNMQGYFLVEQPSNDPLNISSNNDISPNDRAAIPILHHIIRQKSGNMVKESTRKEHDALLHQINNELQGFSRMIKGMMGDDENDAPNQLRDAPIGYRPHQSKVESLYKPQNIDINLAPQTGADVRKFIKNRRVRDQLFGEDLFADPVWDMLLDLYACHLDGQMVSVSGLCIAANVPATTALRWISIMTDKNLIMRKADPQDGRRAYIGMTADTVEKMETYFNKLFTR</sequence>
<proteinExistence type="predicted"/>
<keyword evidence="2" id="KW-1185">Reference proteome</keyword>
<accession>A0A1L3JAF1</accession>
<dbReference type="STRING" id="1913578.LPB140_03955"/>
<dbReference type="InterPro" id="IPR036388">
    <property type="entry name" value="WH-like_DNA-bd_sf"/>
</dbReference>
<evidence type="ECO:0000313" key="2">
    <source>
        <dbReference type="Proteomes" id="UP000242561"/>
    </source>
</evidence>
<reference evidence="1 2" key="1">
    <citation type="submission" date="2016-11" db="EMBL/GenBank/DDBJ databases">
        <title>Sphingorhabdus sp. LPB0140, isolated from marine environment.</title>
        <authorList>
            <person name="Kim E."/>
            <person name="Yi H."/>
        </authorList>
    </citation>
    <scope>NUCLEOTIDE SEQUENCE [LARGE SCALE GENOMIC DNA]</scope>
    <source>
        <strain evidence="1 2">LPB0140</strain>
    </source>
</reference>
<name>A0A1L3JAF1_9SPHN</name>
<dbReference type="EMBL" id="CP018154">
    <property type="protein sequence ID" value="APG62102.1"/>
    <property type="molecule type" value="Genomic_DNA"/>
</dbReference>
<organism evidence="1 2">
    <name type="scientific">Sphingorhabdus lutea</name>
    <dbReference type="NCBI Taxonomy" id="1913578"/>
    <lineage>
        <taxon>Bacteria</taxon>
        <taxon>Pseudomonadati</taxon>
        <taxon>Pseudomonadota</taxon>
        <taxon>Alphaproteobacteria</taxon>
        <taxon>Sphingomonadales</taxon>
        <taxon>Sphingomonadaceae</taxon>
        <taxon>Sphingorhabdus</taxon>
    </lineage>
</organism>
<dbReference type="AlphaFoldDB" id="A0A1L3JAF1"/>
<dbReference type="Gene3D" id="1.10.10.10">
    <property type="entry name" value="Winged helix-like DNA-binding domain superfamily/Winged helix DNA-binding domain"/>
    <property type="match status" value="1"/>
</dbReference>
<gene>
    <name evidence="1" type="ORF">LPB140_03955</name>
</gene>
<evidence type="ECO:0000313" key="1">
    <source>
        <dbReference type="EMBL" id="APG62102.1"/>
    </source>
</evidence>